<dbReference type="GO" id="GO:0016020">
    <property type="term" value="C:membrane"/>
    <property type="evidence" value="ECO:0007669"/>
    <property type="project" value="TreeGrafter"/>
</dbReference>
<dbReference type="Proteomes" id="UP000460157">
    <property type="component" value="Unassembled WGS sequence"/>
</dbReference>
<comment type="caution">
    <text evidence="2">The sequence shown here is derived from an EMBL/GenBank/DDBJ whole genome shotgun (WGS) entry which is preliminary data.</text>
</comment>
<dbReference type="PRINTS" id="PR00412">
    <property type="entry name" value="EPOXHYDRLASE"/>
</dbReference>
<organism evidence="2 3">
    <name type="scientific">Nesterenkonia alkaliphila</name>
    <dbReference type="NCBI Taxonomy" id="1463631"/>
    <lineage>
        <taxon>Bacteria</taxon>
        <taxon>Bacillati</taxon>
        <taxon>Actinomycetota</taxon>
        <taxon>Actinomycetes</taxon>
        <taxon>Micrococcales</taxon>
        <taxon>Micrococcaceae</taxon>
        <taxon>Nesterenkonia</taxon>
    </lineage>
</organism>
<evidence type="ECO:0000259" key="1">
    <source>
        <dbReference type="Pfam" id="PF00561"/>
    </source>
</evidence>
<dbReference type="InterPro" id="IPR050266">
    <property type="entry name" value="AB_hydrolase_sf"/>
</dbReference>
<protein>
    <submittedName>
        <fullName evidence="2">Alpha/beta fold hydrolase</fullName>
    </submittedName>
</protein>
<dbReference type="GO" id="GO:0016787">
    <property type="term" value="F:hydrolase activity"/>
    <property type="evidence" value="ECO:0007669"/>
    <property type="project" value="UniProtKB-KW"/>
</dbReference>
<gene>
    <name evidence="2" type="ORF">GNZ21_13650</name>
</gene>
<feature type="domain" description="AB hydrolase-1" evidence="1">
    <location>
        <begin position="64"/>
        <end position="312"/>
    </location>
</feature>
<accession>A0A7K1ULP0</accession>
<name>A0A7K1ULP0_9MICC</name>
<dbReference type="PANTHER" id="PTHR43798:SF33">
    <property type="entry name" value="HYDROLASE, PUTATIVE (AFU_ORTHOLOGUE AFUA_2G14860)-RELATED"/>
    <property type="match status" value="1"/>
</dbReference>
<dbReference type="AlphaFoldDB" id="A0A7K1ULP0"/>
<dbReference type="PANTHER" id="PTHR43798">
    <property type="entry name" value="MONOACYLGLYCEROL LIPASE"/>
    <property type="match status" value="1"/>
</dbReference>
<sequence>MLMGKTQSTTPPQPRFLPTSWVGYPRRQAEPQMVTVRFPLGGTRLSTEVAVWKYAAAASSSPPPRLLMIHGFRGDHHGMQLIADALPEFEVWVPDLPGFGATAPVRSSSGERVQQRVEVYAGLVEALAAELRLGRGDTLLGHSFGTIVCAAHLAAHQREWDRLVLSAPISQSIFRGRLLPGAAAVEAYYRLCQALPEPAADAVLRSAAVLEVMNLTLSVGWDPELSAFAKDQHRQFFGSYSDRRTLLESYHASSRHTVADYAQQLRLPTLLAAGAKDNLSTPAGLRALRDALPEARLEVIRGCGHLIHYEKPAQLARAIRRFCAGPAGGETPLGSRPACAGQHA</sequence>
<dbReference type="InterPro" id="IPR000073">
    <property type="entry name" value="AB_hydrolase_1"/>
</dbReference>
<evidence type="ECO:0000313" key="3">
    <source>
        <dbReference type="Proteomes" id="UP000460157"/>
    </source>
</evidence>
<keyword evidence="3" id="KW-1185">Reference proteome</keyword>
<evidence type="ECO:0000313" key="2">
    <source>
        <dbReference type="EMBL" id="MVT27383.1"/>
    </source>
</evidence>
<dbReference type="SUPFAM" id="SSF53474">
    <property type="entry name" value="alpha/beta-Hydrolases"/>
    <property type="match status" value="1"/>
</dbReference>
<reference evidence="2 3" key="1">
    <citation type="submission" date="2019-12" db="EMBL/GenBank/DDBJ databases">
        <title>Nesterenkonia muleiensis sp. nov., a novel actinobacterium isolated from sap of Populus euphratica.</title>
        <authorList>
            <person name="Wang R."/>
        </authorList>
    </citation>
    <scope>NUCLEOTIDE SEQUENCE [LARGE SCALE GENOMIC DNA]</scope>
    <source>
        <strain evidence="2 3">F10</strain>
    </source>
</reference>
<dbReference type="Gene3D" id="3.40.50.1820">
    <property type="entry name" value="alpha/beta hydrolase"/>
    <property type="match status" value="1"/>
</dbReference>
<dbReference type="EMBL" id="WRPM01000098">
    <property type="protein sequence ID" value="MVT27383.1"/>
    <property type="molecule type" value="Genomic_DNA"/>
</dbReference>
<dbReference type="InterPro" id="IPR000639">
    <property type="entry name" value="Epox_hydrolase-like"/>
</dbReference>
<proteinExistence type="predicted"/>
<dbReference type="InterPro" id="IPR029058">
    <property type="entry name" value="AB_hydrolase_fold"/>
</dbReference>
<dbReference type="Pfam" id="PF00561">
    <property type="entry name" value="Abhydrolase_1"/>
    <property type="match status" value="1"/>
</dbReference>
<keyword evidence="2" id="KW-0378">Hydrolase</keyword>